<keyword evidence="4" id="KW-0396">Initiation factor</keyword>
<name>A0A016SPU8_9BILA</name>
<feature type="compositionally biased region" description="Basic and acidic residues" evidence="10">
    <location>
        <begin position="151"/>
        <end position="161"/>
    </location>
</feature>
<evidence type="ECO:0000256" key="3">
    <source>
        <dbReference type="ARBA" id="ARBA00022490"/>
    </source>
</evidence>
<keyword evidence="12" id="KW-1185">Reference proteome</keyword>
<evidence type="ECO:0000256" key="7">
    <source>
        <dbReference type="ARBA" id="ARBA00044356"/>
    </source>
</evidence>
<comment type="similarity">
    <text evidence="2 9">Belongs to the eIF-2B alpha/beta/delta subunits family.</text>
</comment>
<gene>
    <name evidence="11" type="primary">Acey_s0194.g1429</name>
    <name evidence="11" type="synonym">Acey-F11A3.2</name>
    <name evidence="11" type="ORF">Y032_0194g1429</name>
</gene>
<feature type="compositionally biased region" description="Basic and acidic residues" evidence="10">
    <location>
        <begin position="103"/>
        <end position="121"/>
    </location>
</feature>
<evidence type="ECO:0000256" key="8">
    <source>
        <dbReference type="ARBA" id="ARBA00046432"/>
    </source>
</evidence>
<dbReference type="Gene3D" id="3.40.50.10470">
    <property type="entry name" value="Translation initiation factor eif-2b, domain 2"/>
    <property type="match status" value="1"/>
</dbReference>
<dbReference type="PANTHER" id="PTHR10233:SF14">
    <property type="entry name" value="TRANSLATION INITIATION FACTOR EIF-2B SUBUNIT DELTA"/>
    <property type="match status" value="1"/>
</dbReference>
<comment type="subcellular location">
    <subcellularLocation>
        <location evidence="1">Cytoplasm</location>
        <location evidence="1">Cytosol</location>
    </subcellularLocation>
</comment>
<evidence type="ECO:0000256" key="1">
    <source>
        <dbReference type="ARBA" id="ARBA00004514"/>
    </source>
</evidence>
<keyword evidence="3" id="KW-0963">Cytoplasm</keyword>
<evidence type="ECO:0000256" key="6">
    <source>
        <dbReference type="ARBA" id="ARBA00044147"/>
    </source>
</evidence>
<feature type="compositionally biased region" description="Low complexity" evidence="10">
    <location>
        <begin position="122"/>
        <end position="138"/>
    </location>
</feature>
<dbReference type="Proteomes" id="UP000024635">
    <property type="component" value="Unassembled WGS sequence"/>
</dbReference>
<dbReference type="SUPFAM" id="SSF100950">
    <property type="entry name" value="NagB/RpiA/CoA transferase-like"/>
    <property type="match status" value="1"/>
</dbReference>
<evidence type="ECO:0000256" key="9">
    <source>
        <dbReference type="RuleBase" id="RU003814"/>
    </source>
</evidence>
<dbReference type="Pfam" id="PF01008">
    <property type="entry name" value="IF-2B"/>
    <property type="match status" value="1"/>
</dbReference>
<evidence type="ECO:0000256" key="10">
    <source>
        <dbReference type="SAM" id="MobiDB-lite"/>
    </source>
</evidence>
<dbReference type="AlphaFoldDB" id="A0A016SPU8"/>
<comment type="subunit">
    <text evidence="8">Component of the translation initiation factor 2B (eIF2B) complex which is a heterodecamer of two sets of five different subunits: alpha, beta, gamma, delta and epsilon. Subunits alpha, beta and delta comprise a regulatory subcomplex and subunits epsilon and gamma comprise a catalytic subcomplex. Within the complex, the hexameric regulatory complex resides at the center, with the two heterodimeric catalytic subcomplexes bound on opposite sides.</text>
</comment>
<organism evidence="11 12">
    <name type="scientific">Ancylostoma ceylanicum</name>
    <dbReference type="NCBI Taxonomy" id="53326"/>
    <lineage>
        <taxon>Eukaryota</taxon>
        <taxon>Metazoa</taxon>
        <taxon>Ecdysozoa</taxon>
        <taxon>Nematoda</taxon>
        <taxon>Chromadorea</taxon>
        <taxon>Rhabditida</taxon>
        <taxon>Rhabditina</taxon>
        <taxon>Rhabditomorpha</taxon>
        <taxon>Strongyloidea</taxon>
        <taxon>Ancylostomatidae</taxon>
        <taxon>Ancylostomatinae</taxon>
        <taxon>Ancylostoma</taxon>
    </lineage>
</organism>
<dbReference type="InterPro" id="IPR037171">
    <property type="entry name" value="NagB/RpiA_transferase-like"/>
</dbReference>
<protein>
    <recommendedName>
        <fullName evidence="6">Translation initiation factor eIF2B subunit delta</fullName>
    </recommendedName>
    <alternativeName>
        <fullName evidence="7">eIF2B GDP-GTP exchange factor subunit delta</fullName>
    </alternativeName>
</protein>
<dbReference type="EMBL" id="JARK01001530">
    <property type="protein sequence ID" value="EYB92406.1"/>
    <property type="molecule type" value="Genomic_DNA"/>
</dbReference>
<feature type="compositionally biased region" description="Basic and acidic residues" evidence="10">
    <location>
        <begin position="71"/>
        <end position="89"/>
    </location>
</feature>
<evidence type="ECO:0000313" key="11">
    <source>
        <dbReference type="EMBL" id="EYB92406.1"/>
    </source>
</evidence>
<dbReference type="InterPro" id="IPR042529">
    <property type="entry name" value="IF_2B-like_C"/>
</dbReference>
<feature type="compositionally biased region" description="Polar residues" evidence="10">
    <location>
        <begin position="163"/>
        <end position="174"/>
    </location>
</feature>
<dbReference type="OrthoDB" id="10254737at2759"/>
<sequence length="545" mass="58862">MAAQHAGKRDATDDPVSQLKQSISKLTEGIQKMGVVLGAAQNDIILSGKSSPDRTSNQGQAAGKSTPPSKKAQDSEAHAKLPQKAKEPKPASYNAEQHSTMSAEEKKAQRANKAAEKKARAEAAAAKKALAAAGQADAGSPSKEQKKKPERAKNQNKEPLKEPTSSETSQPNGEVNQIQNEAAAHAPGKSALRHDAKHQTAREVKFDLCANVVKSASDESIGSDVPIGPVSECPDPPSTAHIHPAFLNLAVRCEQGMVDEVDTLCLNFIAAFKEYLTDWASQRQKENKDPSSLGHDLDLAIRPQIAHLTQDSRWPLPYALGNIVRQLKKEIIKTGTPDRNGRIQTADDIKKWLDDCEEEYFGSAYRAISDYLLGKMKTAPNVITYDWCPLVNKVLLDSIERGFQTVFTVIDPEMEGRGLRHIQSFTERGIRCRYTDLNSVGAVMKNGSMVLLGCAAVLSNGCVVAPKGSMLLALAAKAFNVPVLIVSQTFKFVDKVQASGRVALLGRESMELVPSDLITAIVTDIRVLPPTSAPAVLKAKALDLE</sequence>
<accession>A0A016SPU8</accession>
<evidence type="ECO:0000313" key="12">
    <source>
        <dbReference type="Proteomes" id="UP000024635"/>
    </source>
</evidence>
<dbReference type="InterPro" id="IPR000649">
    <property type="entry name" value="IF-2B-related"/>
</dbReference>
<dbReference type="GO" id="GO:0003743">
    <property type="term" value="F:translation initiation factor activity"/>
    <property type="evidence" value="ECO:0007669"/>
    <property type="project" value="UniProtKB-KW"/>
</dbReference>
<evidence type="ECO:0000256" key="4">
    <source>
        <dbReference type="ARBA" id="ARBA00022540"/>
    </source>
</evidence>
<evidence type="ECO:0000256" key="2">
    <source>
        <dbReference type="ARBA" id="ARBA00007251"/>
    </source>
</evidence>
<proteinExistence type="inferred from homology"/>
<feature type="compositionally biased region" description="Polar residues" evidence="10">
    <location>
        <begin position="48"/>
        <end position="60"/>
    </location>
</feature>
<dbReference type="STRING" id="53326.A0A016SPU8"/>
<dbReference type="GO" id="GO:0005829">
    <property type="term" value="C:cytosol"/>
    <property type="evidence" value="ECO:0007669"/>
    <property type="project" value="UniProtKB-SubCell"/>
</dbReference>
<comment type="caution">
    <text evidence="11">The sequence shown here is derived from an EMBL/GenBank/DDBJ whole genome shotgun (WGS) entry which is preliminary data.</text>
</comment>
<keyword evidence="5" id="KW-0648">Protein biosynthesis</keyword>
<evidence type="ECO:0000256" key="5">
    <source>
        <dbReference type="ARBA" id="ARBA00022917"/>
    </source>
</evidence>
<dbReference type="PANTHER" id="PTHR10233">
    <property type="entry name" value="TRANSLATION INITIATION FACTOR EIF-2B"/>
    <property type="match status" value="1"/>
</dbReference>
<reference evidence="12" key="1">
    <citation type="journal article" date="2015" name="Nat. Genet.">
        <title>The genome and transcriptome of the zoonotic hookworm Ancylostoma ceylanicum identify infection-specific gene families.</title>
        <authorList>
            <person name="Schwarz E.M."/>
            <person name="Hu Y."/>
            <person name="Antoshechkin I."/>
            <person name="Miller M.M."/>
            <person name="Sternberg P.W."/>
            <person name="Aroian R.V."/>
        </authorList>
    </citation>
    <scope>NUCLEOTIDE SEQUENCE</scope>
    <source>
        <strain evidence="12">HY135</strain>
    </source>
</reference>
<feature type="region of interest" description="Disordered" evidence="10">
    <location>
        <begin position="46"/>
        <end position="174"/>
    </location>
</feature>